<evidence type="ECO:0000313" key="1">
    <source>
        <dbReference type="EMBL" id="CAP56927.1"/>
    </source>
</evidence>
<reference evidence="1 2" key="1">
    <citation type="journal article" date="2009" name="BMC Genomics">
        <title>Complete genome sequence of the sugarcane nitrogen-fixing endophyte Gluconacetobacter diazotrophicus Pal5.</title>
        <authorList>
            <person name="Bertalan M."/>
            <person name="Albano R."/>
            <person name="Padua V."/>
            <person name="Rouws L."/>
            <person name="Rojas C."/>
            <person name="Hemerly A."/>
            <person name="Teixeira K."/>
            <person name="Schwab S."/>
            <person name="Araujo J."/>
            <person name="Oliveira A."/>
            <person name="Franca L."/>
            <person name="Magalhaes V."/>
            <person name="Alqueres S."/>
            <person name="Cardoso A."/>
            <person name="Almeida W."/>
            <person name="Loureiro M.M."/>
            <person name="Nogueira E."/>
            <person name="Cidade D."/>
            <person name="Oliveira D."/>
            <person name="Simao T."/>
            <person name="Macedo J."/>
            <person name="Valadao A."/>
            <person name="Dreschsel M."/>
            <person name="Freitas F."/>
            <person name="Vidal M."/>
            <person name="Guedes H."/>
            <person name="Rodrigues E."/>
            <person name="Meneses C."/>
            <person name="Brioso P."/>
            <person name="Pozzer L."/>
            <person name="Figueiredo D."/>
            <person name="Montano H."/>
            <person name="Junior J."/>
            <person name="Filho G."/>
            <person name="Flores V."/>
            <person name="Ferreira B."/>
            <person name="Branco A."/>
            <person name="Gonzalez P."/>
            <person name="Guillobel H."/>
            <person name="Lemos M."/>
            <person name="Seibel L."/>
            <person name="Macedo J."/>
            <person name="Alves-Ferreira M."/>
            <person name="Sachetto-Martins G."/>
            <person name="Coelho A."/>
            <person name="Santos E."/>
            <person name="Amaral G."/>
            <person name="Neves A."/>
            <person name="Pacheco A.B."/>
            <person name="Carvalho D."/>
            <person name="Lery L."/>
            <person name="Bisch P."/>
            <person name="Rossle S.C."/>
            <person name="Urmenyi T."/>
            <person name="Kruger W.V."/>
            <person name="Martins O."/>
            <person name="Baldani J.I."/>
            <person name="Ferreira P.C."/>
        </authorList>
    </citation>
    <scope>NUCLEOTIDE SEQUENCE [LARGE SCALE GENOMIC DNA]</scope>
    <source>
        <strain evidence="2">ATCC 49037 / DSM 5601 / CCUG 37298 / CIP 103539 / LMG 7603 / PAl5</strain>
    </source>
</reference>
<evidence type="ECO:0000313" key="2">
    <source>
        <dbReference type="Proteomes" id="UP000001176"/>
    </source>
</evidence>
<protein>
    <submittedName>
        <fullName evidence="1">Uncharacterized protein</fullName>
    </submittedName>
</protein>
<sequence length="657" mass="70482">MDVHSVMPGPISGCRILRYECRMLDIHTYDAQAGGNVLYKALAHPLAAEALSVLLAEIRAAGPVAVYDPDGMFAMLHALCPDPAPGQAAGLGVVEGVYVHDTLRVGQPTAAGPARALVDLGQARAAVVLAVTFDGARVRDRIAHLLPPGARFLALDALRLPDDLLTVRDRYLDRLNFATNHAFFRDADGLSTRLVTANYWSRYGASGVRLWLRLFGADGTVLATWQEAVPDGGGAIVIDSGAVRARFGLAPFVGQLFVHAVGVAGHDVVKYALDTYGTGGNRSLSVTHDANAWPSDRYANLPAPDAGEDVVLWVQNSHAMTIPPGTMSLNRMGEDRHVPITQSIGPYQTVAIRVSDSLSGLAWPAQIEFRSGRHVVRPRYEVTSAARTRIAHLNVERADLRPDPGIPALPASLGRGYLLPFPILDPARFRTIVQPVPMADSQMTLPLRLDCFDPAGRPTGRKFLGCLPRDHDLAQDLAELGVPEGHAELVYDFRDGGQADGWLHALVRFVARDGGHAAETSFGAHVFNTVMTYRGEPQSYSGPPPGLSTRLFLKGGNGLGDAFCCLIYPASAAWRPYSHTVLGLHDGAGRVVVETAMTIACSGSAMIWPHRLFGAAAIAQAGQGGYVMIRDTTCRLFGYHGVMGQDGAFSLDHMFGF</sequence>
<organism evidence="1 2">
    <name type="scientific">Gluconacetobacter diazotrophicus (strain ATCC 49037 / DSM 5601 / CCUG 37298 / CIP 103539 / LMG 7603 / PAl5)</name>
    <dbReference type="NCBI Taxonomy" id="272568"/>
    <lineage>
        <taxon>Bacteria</taxon>
        <taxon>Pseudomonadati</taxon>
        <taxon>Pseudomonadota</taxon>
        <taxon>Alphaproteobacteria</taxon>
        <taxon>Acetobacterales</taxon>
        <taxon>Acetobacteraceae</taxon>
        <taxon>Gluconacetobacter</taxon>
    </lineage>
</organism>
<dbReference type="Proteomes" id="UP000001176">
    <property type="component" value="Chromosome"/>
</dbReference>
<keyword evidence="2" id="KW-1185">Reference proteome</keyword>
<proteinExistence type="predicted"/>
<dbReference type="AlphaFoldDB" id="A9HRK0"/>
<dbReference type="EMBL" id="AM889285">
    <property type="protein sequence ID" value="CAP56927.1"/>
    <property type="molecule type" value="Genomic_DNA"/>
</dbReference>
<dbReference type="KEGG" id="gdi:GDI2984"/>
<accession>A9HRK0</accession>
<gene>
    <name evidence="1" type="ordered locus">GDI2984</name>
</gene>
<name>A9HRK0_GLUDA</name>